<keyword evidence="2" id="KW-1185">Reference proteome</keyword>
<proteinExistence type="predicted"/>
<protein>
    <submittedName>
        <fullName evidence="1">Uncharacterized protein</fullName>
    </submittedName>
</protein>
<organism evidence="1 2">
    <name type="scientific">Goekera deserti</name>
    <dbReference type="NCBI Taxonomy" id="2497753"/>
    <lineage>
        <taxon>Bacteria</taxon>
        <taxon>Bacillati</taxon>
        <taxon>Actinomycetota</taxon>
        <taxon>Actinomycetes</taxon>
        <taxon>Geodermatophilales</taxon>
        <taxon>Geodermatophilaceae</taxon>
        <taxon>Goekera</taxon>
    </lineage>
</organism>
<gene>
    <name evidence="1" type="ORF">G1H19_07000</name>
</gene>
<accession>A0A7K3WB99</accession>
<reference evidence="1 2" key="1">
    <citation type="submission" date="2020-02" db="EMBL/GenBank/DDBJ databases">
        <title>The whole genome sequence of CPCC 205119.</title>
        <authorList>
            <person name="Jiang Z."/>
        </authorList>
    </citation>
    <scope>NUCLEOTIDE SEQUENCE [LARGE SCALE GENOMIC DNA]</scope>
    <source>
        <strain evidence="1 2">CPCC 205119</strain>
    </source>
</reference>
<dbReference type="Proteomes" id="UP000470470">
    <property type="component" value="Unassembled WGS sequence"/>
</dbReference>
<dbReference type="AlphaFoldDB" id="A0A7K3WB99"/>
<dbReference type="EMBL" id="JAAGWK010000009">
    <property type="protein sequence ID" value="NEL53748.1"/>
    <property type="molecule type" value="Genomic_DNA"/>
</dbReference>
<evidence type="ECO:0000313" key="2">
    <source>
        <dbReference type="Proteomes" id="UP000470470"/>
    </source>
</evidence>
<comment type="caution">
    <text evidence="1">The sequence shown here is derived from an EMBL/GenBank/DDBJ whole genome shotgun (WGS) entry which is preliminary data.</text>
</comment>
<name>A0A7K3WB99_9ACTN</name>
<dbReference type="RefSeq" id="WP_152728344.1">
    <property type="nucleotide sequence ID" value="NZ_JAABOZ010000002.1"/>
</dbReference>
<sequence>MPTALLAAPPPELTLGVLVPDPAATVAPAAAVRGALWAGMGVAASVTLVPEPSALDRRALV</sequence>
<evidence type="ECO:0000313" key="1">
    <source>
        <dbReference type="EMBL" id="NEL53748.1"/>
    </source>
</evidence>